<reference evidence="1" key="2">
    <citation type="submission" date="2023-05" db="EMBL/GenBank/DDBJ databases">
        <authorList>
            <consortium name="Lawrence Berkeley National Laboratory"/>
            <person name="Steindorff A."/>
            <person name="Hensen N."/>
            <person name="Bonometti L."/>
            <person name="Westerberg I."/>
            <person name="Brannstrom I.O."/>
            <person name="Guillou S."/>
            <person name="Cros-Aarteil S."/>
            <person name="Calhoun S."/>
            <person name="Haridas S."/>
            <person name="Kuo A."/>
            <person name="Mondo S."/>
            <person name="Pangilinan J."/>
            <person name="Riley R."/>
            <person name="Labutti K."/>
            <person name="Andreopoulos B."/>
            <person name="Lipzen A."/>
            <person name="Chen C."/>
            <person name="Yanf M."/>
            <person name="Daum C."/>
            <person name="Ng V."/>
            <person name="Clum A."/>
            <person name="Ohm R."/>
            <person name="Martin F."/>
            <person name="Silar P."/>
            <person name="Natvig D."/>
            <person name="Lalanne C."/>
            <person name="Gautier V."/>
            <person name="Ament-Velasquez S.L."/>
            <person name="Kruys A."/>
            <person name="Hutchinson M.I."/>
            <person name="Powell A.J."/>
            <person name="Barry K."/>
            <person name="Miller A.N."/>
            <person name="Grigoriev I.V."/>
            <person name="Debuchy R."/>
            <person name="Gladieux P."/>
            <person name="Thoren M.H."/>
            <person name="Johannesson H."/>
        </authorList>
    </citation>
    <scope>NUCLEOTIDE SEQUENCE</scope>
    <source>
        <strain evidence="1">CBS 123565</strain>
    </source>
</reference>
<dbReference type="Proteomes" id="UP001304895">
    <property type="component" value="Unassembled WGS sequence"/>
</dbReference>
<keyword evidence="2" id="KW-1185">Reference proteome</keyword>
<comment type="caution">
    <text evidence="1">The sequence shown here is derived from an EMBL/GenBank/DDBJ whole genome shotgun (WGS) entry which is preliminary data.</text>
</comment>
<dbReference type="AlphaFoldDB" id="A0AAN6UNH0"/>
<protein>
    <submittedName>
        <fullName evidence="1">Uncharacterized protein</fullName>
    </submittedName>
</protein>
<accession>A0AAN6UNH0</accession>
<evidence type="ECO:0000313" key="1">
    <source>
        <dbReference type="EMBL" id="KAK4135955.1"/>
    </source>
</evidence>
<name>A0AAN6UNH0_9PEZI</name>
<organism evidence="1 2">
    <name type="scientific">Trichocladium antarcticum</name>
    <dbReference type="NCBI Taxonomy" id="1450529"/>
    <lineage>
        <taxon>Eukaryota</taxon>
        <taxon>Fungi</taxon>
        <taxon>Dikarya</taxon>
        <taxon>Ascomycota</taxon>
        <taxon>Pezizomycotina</taxon>
        <taxon>Sordariomycetes</taxon>
        <taxon>Sordariomycetidae</taxon>
        <taxon>Sordariales</taxon>
        <taxon>Chaetomiaceae</taxon>
        <taxon>Trichocladium</taxon>
    </lineage>
</organism>
<sequence>MQDAVPSLDDLEDYHKAPPYSGKTFLGMVLANQTDLRNEGRFSQYRTVTRAISTAYGHFP</sequence>
<evidence type="ECO:0000313" key="2">
    <source>
        <dbReference type="Proteomes" id="UP001304895"/>
    </source>
</evidence>
<reference evidence="1" key="1">
    <citation type="journal article" date="2023" name="Mol. Phylogenet. Evol.">
        <title>Genome-scale phylogeny and comparative genomics of the fungal order Sordariales.</title>
        <authorList>
            <person name="Hensen N."/>
            <person name="Bonometti L."/>
            <person name="Westerberg I."/>
            <person name="Brannstrom I.O."/>
            <person name="Guillou S."/>
            <person name="Cros-Aarteil S."/>
            <person name="Calhoun S."/>
            <person name="Haridas S."/>
            <person name="Kuo A."/>
            <person name="Mondo S."/>
            <person name="Pangilinan J."/>
            <person name="Riley R."/>
            <person name="LaButti K."/>
            <person name="Andreopoulos B."/>
            <person name="Lipzen A."/>
            <person name="Chen C."/>
            <person name="Yan M."/>
            <person name="Daum C."/>
            <person name="Ng V."/>
            <person name="Clum A."/>
            <person name="Steindorff A."/>
            <person name="Ohm R.A."/>
            <person name="Martin F."/>
            <person name="Silar P."/>
            <person name="Natvig D.O."/>
            <person name="Lalanne C."/>
            <person name="Gautier V."/>
            <person name="Ament-Velasquez S.L."/>
            <person name="Kruys A."/>
            <person name="Hutchinson M.I."/>
            <person name="Powell A.J."/>
            <person name="Barry K."/>
            <person name="Miller A.N."/>
            <person name="Grigoriev I.V."/>
            <person name="Debuchy R."/>
            <person name="Gladieux P."/>
            <person name="Hiltunen Thoren M."/>
            <person name="Johannesson H."/>
        </authorList>
    </citation>
    <scope>NUCLEOTIDE SEQUENCE</scope>
    <source>
        <strain evidence="1">CBS 123565</strain>
    </source>
</reference>
<gene>
    <name evidence="1" type="ORF">BT67DRAFT_266460</name>
</gene>
<dbReference type="EMBL" id="MU853405">
    <property type="protein sequence ID" value="KAK4135955.1"/>
    <property type="molecule type" value="Genomic_DNA"/>
</dbReference>
<proteinExistence type="predicted"/>